<name>A0A858RNT6_9BACT</name>
<dbReference type="SMART" id="SM00448">
    <property type="entry name" value="REC"/>
    <property type="match status" value="1"/>
</dbReference>
<organism evidence="5 6">
    <name type="scientific">Luteolibacter luteus</name>
    <dbReference type="NCBI Taxonomy" id="2728835"/>
    <lineage>
        <taxon>Bacteria</taxon>
        <taxon>Pseudomonadati</taxon>
        <taxon>Verrucomicrobiota</taxon>
        <taxon>Verrucomicrobiia</taxon>
        <taxon>Verrucomicrobiales</taxon>
        <taxon>Verrucomicrobiaceae</taxon>
        <taxon>Luteolibacter</taxon>
    </lineage>
</organism>
<dbReference type="Gene3D" id="3.40.50.2300">
    <property type="match status" value="1"/>
</dbReference>
<protein>
    <submittedName>
        <fullName evidence="5">Response regulator</fullName>
    </submittedName>
</protein>
<evidence type="ECO:0000256" key="1">
    <source>
        <dbReference type="ARBA" id="ARBA00022553"/>
    </source>
</evidence>
<reference evidence="5 6" key="1">
    <citation type="submission" date="2020-04" db="EMBL/GenBank/DDBJ databases">
        <title>Luteolibacter sp. G-1-1-1 isolated from soil.</title>
        <authorList>
            <person name="Dahal R.H."/>
        </authorList>
    </citation>
    <scope>NUCLEOTIDE SEQUENCE [LARGE SCALE GENOMIC DNA]</scope>
    <source>
        <strain evidence="5 6">G-1-1-1</strain>
    </source>
</reference>
<sequence length="145" mass="15523">MSSGSDALPLSTNGSGERPFRVMVADDGKNAADIMGMFLKMEGYEVMVVYSGEEAVEAAGDFDPQVILMDISMPGMDGLEATRQIRQARAGSNGVPVIIALSGYDEAETRRRCEEAGMQRLVSKPVSPADLRSLLGEITAGLKRH</sequence>
<evidence type="ECO:0000256" key="2">
    <source>
        <dbReference type="ARBA" id="ARBA00023012"/>
    </source>
</evidence>
<dbReference type="PANTHER" id="PTHR45339:SF1">
    <property type="entry name" value="HYBRID SIGNAL TRANSDUCTION HISTIDINE KINASE J"/>
    <property type="match status" value="1"/>
</dbReference>
<dbReference type="PROSITE" id="PS50110">
    <property type="entry name" value="RESPONSE_REGULATORY"/>
    <property type="match status" value="1"/>
</dbReference>
<dbReference type="AlphaFoldDB" id="A0A858RNT6"/>
<keyword evidence="2" id="KW-0902">Two-component regulatory system</keyword>
<evidence type="ECO:0000256" key="3">
    <source>
        <dbReference type="PROSITE-ProRule" id="PRU00169"/>
    </source>
</evidence>
<evidence type="ECO:0000259" key="4">
    <source>
        <dbReference type="PROSITE" id="PS50110"/>
    </source>
</evidence>
<dbReference type="SUPFAM" id="SSF52172">
    <property type="entry name" value="CheY-like"/>
    <property type="match status" value="1"/>
</dbReference>
<dbReference type="KEGG" id="luo:HHL09_21035"/>
<keyword evidence="1 3" id="KW-0597">Phosphoprotein</keyword>
<dbReference type="RefSeq" id="WP_169456623.1">
    <property type="nucleotide sequence ID" value="NZ_CP051774.1"/>
</dbReference>
<gene>
    <name evidence="5" type="ORF">HHL09_21035</name>
</gene>
<evidence type="ECO:0000313" key="6">
    <source>
        <dbReference type="Proteomes" id="UP000501812"/>
    </source>
</evidence>
<accession>A0A858RNT6</accession>
<dbReference type="GO" id="GO:0000160">
    <property type="term" value="P:phosphorelay signal transduction system"/>
    <property type="evidence" value="ECO:0007669"/>
    <property type="project" value="UniProtKB-KW"/>
</dbReference>
<evidence type="ECO:0000313" key="5">
    <source>
        <dbReference type="EMBL" id="QJE98164.1"/>
    </source>
</evidence>
<dbReference type="EMBL" id="CP051774">
    <property type="protein sequence ID" value="QJE98164.1"/>
    <property type="molecule type" value="Genomic_DNA"/>
</dbReference>
<feature type="domain" description="Response regulatory" evidence="4">
    <location>
        <begin position="21"/>
        <end position="139"/>
    </location>
</feature>
<keyword evidence="6" id="KW-1185">Reference proteome</keyword>
<dbReference type="PANTHER" id="PTHR45339">
    <property type="entry name" value="HYBRID SIGNAL TRANSDUCTION HISTIDINE KINASE J"/>
    <property type="match status" value="1"/>
</dbReference>
<dbReference type="Proteomes" id="UP000501812">
    <property type="component" value="Chromosome"/>
</dbReference>
<proteinExistence type="predicted"/>
<dbReference type="InterPro" id="IPR001789">
    <property type="entry name" value="Sig_transdc_resp-reg_receiver"/>
</dbReference>
<dbReference type="Pfam" id="PF00072">
    <property type="entry name" value="Response_reg"/>
    <property type="match status" value="1"/>
</dbReference>
<feature type="modified residue" description="4-aspartylphosphate" evidence="3">
    <location>
        <position position="70"/>
    </location>
</feature>
<dbReference type="InterPro" id="IPR011006">
    <property type="entry name" value="CheY-like_superfamily"/>
</dbReference>